<keyword evidence="6" id="KW-1133">Transmembrane helix</keyword>
<dbReference type="InParanoid" id="A0A0G4H6R2"/>
<dbReference type="VEuPathDB" id="CryptoDB:Vbra_10733"/>
<evidence type="ECO:0000259" key="7">
    <source>
        <dbReference type="PROSITE" id="PS50089"/>
    </source>
</evidence>
<keyword evidence="6" id="KW-0812">Transmembrane</keyword>
<evidence type="ECO:0000256" key="3">
    <source>
        <dbReference type="ARBA" id="ARBA00022833"/>
    </source>
</evidence>
<sequence>MFVPEVALPADDYVGRLTPVAASLICCEYVAFFGVALLCSLFVIWDDREGRQPGTEVREWSWALTPVLLFDGTAILLGLVIVLKNIRWMLSTELRLRLFYVAMFVTRMTTNTLILLHILLGLPLWLPALASVIAYIGHLAVHIIVVRRMWSLVRLNVMDLTVTLTLGFVALKSAHLLEGWSWDAAIWPLYALLAICAISGAIVVFFLNREDILRIGGIAVVVMCCLFAVALKGMTSYIGHVHHWPVLDWIIPLWLAFVILGVFVVLGATIVASPYLTSEEEDPTMRVVSRSLWDVPAVRQSGADETVGTADRLKAHVRVPLVAITKTFFRPPKPEDHFTPSLLHHTAVPSTTPFFRRHKGPQHPRATTGPSPDSDTDTAIDLTPLPPPAPDASHRPSPSSFVRELMTRLAPWGRGGGQSSVPSSARSVAVCEVERDVERPDDGSPSELVGPRSPLLESDVMVSEVDKVEGAAGAAQCFICCDKPANSTFLYCGHGGCCVSCAQLLFHRGATCPVCRAPSSAVVRLWPVDTIETAEPSPPAVIPPSEMSTISPPAAEDKSQGEGGFARWLVTRFFGSPRRNLSMPVCGGGDGAFKGVSVASPSVVEHVGETSPPGKPLSAPLLSNGAEEGERVLRPVVDERDTQAAEGQRGIRRKRVPKWSAGARFVGTVLP</sequence>
<evidence type="ECO:0000256" key="2">
    <source>
        <dbReference type="ARBA" id="ARBA00022771"/>
    </source>
</evidence>
<reference evidence="8 9" key="1">
    <citation type="submission" date="2014-11" db="EMBL/GenBank/DDBJ databases">
        <authorList>
            <person name="Zhu J."/>
            <person name="Qi W."/>
            <person name="Song R."/>
        </authorList>
    </citation>
    <scope>NUCLEOTIDE SEQUENCE [LARGE SCALE GENOMIC DNA]</scope>
</reference>
<dbReference type="SUPFAM" id="SSF57850">
    <property type="entry name" value="RING/U-box"/>
    <property type="match status" value="1"/>
</dbReference>
<feature type="transmembrane region" description="Helical" evidence="6">
    <location>
        <begin position="189"/>
        <end position="207"/>
    </location>
</feature>
<evidence type="ECO:0000313" key="9">
    <source>
        <dbReference type="Proteomes" id="UP000041254"/>
    </source>
</evidence>
<keyword evidence="3" id="KW-0862">Zinc</keyword>
<protein>
    <recommendedName>
        <fullName evidence="7">RING-type domain-containing protein</fullName>
    </recommendedName>
</protein>
<keyword evidence="6" id="KW-0472">Membrane</keyword>
<feature type="compositionally biased region" description="Low complexity" evidence="5">
    <location>
        <begin position="367"/>
        <end position="383"/>
    </location>
</feature>
<evidence type="ECO:0000256" key="4">
    <source>
        <dbReference type="PROSITE-ProRule" id="PRU00175"/>
    </source>
</evidence>
<dbReference type="EMBL" id="CDMY01001040">
    <property type="protein sequence ID" value="CEM39528.1"/>
    <property type="molecule type" value="Genomic_DNA"/>
</dbReference>
<keyword evidence="1" id="KW-0479">Metal-binding</keyword>
<feature type="transmembrane region" description="Helical" evidence="6">
    <location>
        <begin position="20"/>
        <end position="45"/>
    </location>
</feature>
<dbReference type="PANTHER" id="PTHR46858:SF5">
    <property type="entry name" value="E3 UBIQUITIN-PROTEIN LIGASE APD1-RELATED"/>
    <property type="match status" value="1"/>
</dbReference>
<feature type="domain" description="RING-type" evidence="7">
    <location>
        <begin position="477"/>
        <end position="516"/>
    </location>
</feature>
<proteinExistence type="predicted"/>
<feature type="region of interest" description="Disordered" evidence="5">
    <location>
        <begin position="351"/>
        <end position="400"/>
    </location>
</feature>
<dbReference type="STRING" id="1169540.A0A0G4H6R2"/>
<feature type="transmembrane region" description="Helical" evidence="6">
    <location>
        <begin position="251"/>
        <end position="276"/>
    </location>
</feature>
<feature type="transmembrane region" description="Helical" evidence="6">
    <location>
        <begin position="212"/>
        <end position="231"/>
    </location>
</feature>
<dbReference type="OrthoDB" id="6078042at2759"/>
<gene>
    <name evidence="8" type="ORF">Vbra_10733</name>
</gene>
<evidence type="ECO:0000256" key="5">
    <source>
        <dbReference type="SAM" id="MobiDB-lite"/>
    </source>
</evidence>
<evidence type="ECO:0000313" key="8">
    <source>
        <dbReference type="EMBL" id="CEM39528.1"/>
    </source>
</evidence>
<keyword evidence="9" id="KW-1185">Reference proteome</keyword>
<feature type="transmembrane region" description="Helical" evidence="6">
    <location>
        <begin position="65"/>
        <end position="86"/>
    </location>
</feature>
<evidence type="ECO:0000256" key="1">
    <source>
        <dbReference type="ARBA" id="ARBA00022723"/>
    </source>
</evidence>
<dbReference type="GO" id="GO:0008270">
    <property type="term" value="F:zinc ion binding"/>
    <property type="evidence" value="ECO:0007669"/>
    <property type="project" value="UniProtKB-KW"/>
</dbReference>
<keyword evidence="2 4" id="KW-0863">Zinc-finger</keyword>
<feature type="transmembrane region" description="Helical" evidence="6">
    <location>
        <begin position="124"/>
        <end position="145"/>
    </location>
</feature>
<feature type="region of interest" description="Disordered" evidence="5">
    <location>
        <begin position="535"/>
        <end position="561"/>
    </location>
</feature>
<feature type="transmembrane region" description="Helical" evidence="6">
    <location>
        <begin position="98"/>
        <end position="118"/>
    </location>
</feature>
<dbReference type="GO" id="GO:0061630">
    <property type="term" value="F:ubiquitin protein ligase activity"/>
    <property type="evidence" value="ECO:0007669"/>
    <property type="project" value="TreeGrafter"/>
</dbReference>
<organism evidence="8 9">
    <name type="scientific">Vitrella brassicaformis (strain CCMP3155)</name>
    <dbReference type="NCBI Taxonomy" id="1169540"/>
    <lineage>
        <taxon>Eukaryota</taxon>
        <taxon>Sar</taxon>
        <taxon>Alveolata</taxon>
        <taxon>Colpodellida</taxon>
        <taxon>Vitrellaceae</taxon>
        <taxon>Vitrella</taxon>
    </lineage>
</organism>
<evidence type="ECO:0000256" key="6">
    <source>
        <dbReference type="SAM" id="Phobius"/>
    </source>
</evidence>
<dbReference type="PANTHER" id="PTHR46858">
    <property type="entry name" value="OS05G0521000 PROTEIN"/>
    <property type="match status" value="1"/>
</dbReference>
<name>A0A0G4H6R2_VITBC</name>
<dbReference type="InterPro" id="IPR001841">
    <property type="entry name" value="Znf_RING"/>
</dbReference>
<dbReference type="Pfam" id="PF13920">
    <property type="entry name" value="zf-C3HC4_3"/>
    <property type="match status" value="1"/>
</dbReference>
<dbReference type="PROSITE" id="PS50089">
    <property type="entry name" value="ZF_RING_2"/>
    <property type="match status" value="1"/>
</dbReference>
<dbReference type="AlphaFoldDB" id="A0A0G4H6R2"/>
<dbReference type="GO" id="GO:0016567">
    <property type="term" value="P:protein ubiquitination"/>
    <property type="evidence" value="ECO:0007669"/>
    <property type="project" value="TreeGrafter"/>
</dbReference>
<dbReference type="InterPro" id="IPR013083">
    <property type="entry name" value="Znf_RING/FYVE/PHD"/>
</dbReference>
<dbReference type="Proteomes" id="UP000041254">
    <property type="component" value="Unassembled WGS sequence"/>
</dbReference>
<feature type="transmembrane region" description="Helical" evidence="6">
    <location>
        <begin position="157"/>
        <end position="177"/>
    </location>
</feature>
<dbReference type="Gene3D" id="3.30.40.10">
    <property type="entry name" value="Zinc/RING finger domain, C3HC4 (zinc finger)"/>
    <property type="match status" value="1"/>
</dbReference>
<accession>A0A0G4H6R2</accession>